<dbReference type="InterPro" id="IPR018389">
    <property type="entry name" value="DctP_fam"/>
</dbReference>
<dbReference type="PANTHER" id="PTHR33376:SF4">
    <property type="entry name" value="SIALIC ACID-BINDING PERIPLASMIC PROTEIN SIAP"/>
    <property type="match status" value="1"/>
</dbReference>
<dbReference type="HOGENOM" id="CLU_036176_2_3_7"/>
<feature type="signal peptide" evidence="2">
    <location>
        <begin position="1"/>
        <end position="21"/>
    </location>
</feature>
<dbReference type="GO" id="GO:0055085">
    <property type="term" value="P:transmembrane transport"/>
    <property type="evidence" value="ECO:0007669"/>
    <property type="project" value="InterPro"/>
</dbReference>
<dbReference type="RefSeq" id="WP_015336131.1">
    <property type="nucleotide sequence ID" value="NC_020055.1"/>
</dbReference>
<dbReference type="AlphaFoldDB" id="L0RBD1"/>
<dbReference type="CDD" id="cd13602">
    <property type="entry name" value="PBP2_TRAP_BpDctp6_7"/>
    <property type="match status" value="1"/>
</dbReference>
<dbReference type="NCBIfam" id="NF037995">
    <property type="entry name" value="TRAP_S1"/>
    <property type="match status" value="1"/>
</dbReference>
<dbReference type="InterPro" id="IPR038404">
    <property type="entry name" value="TRAP_DctP_sf"/>
</dbReference>
<keyword evidence="1 2" id="KW-0732">Signal</keyword>
<dbReference type="Pfam" id="PF03480">
    <property type="entry name" value="DctP"/>
    <property type="match status" value="1"/>
</dbReference>
<dbReference type="PATRIC" id="fig|1121451.3.peg.1498"/>
<dbReference type="OrthoDB" id="9783941at2"/>
<dbReference type="STRING" id="1121451.DESAM_21246"/>
<dbReference type="EMBL" id="FO203522">
    <property type="protein sequence ID" value="CCO23527.1"/>
    <property type="molecule type" value="Genomic_DNA"/>
</dbReference>
<keyword evidence="4" id="KW-1185">Reference proteome</keyword>
<accession>L0RBD1</accession>
<dbReference type="KEGG" id="dhy:DESAM_21246"/>
<dbReference type="PANTHER" id="PTHR33376">
    <property type="match status" value="1"/>
</dbReference>
<dbReference type="Proteomes" id="UP000010808">
    <property type="component" value="Chromosome"/>
</dbReference>
<feature type="chain" id="PRO_5003947212" evidence="2">
    <location>
        <begin position="22"/>
        <end position="324"/>
    </location>
</feature>
<dbReference type="Gene3D" id="3.40.190.170">
    <property type="entry name" value="Bacterial extracellular solute-binding protein, family 7"/>
    <property type="match status" value="1"/>
</dbReference>
<dbReference type="eggNOG" id="COG1638">
    <property type="taxonomic scope" value="Bacteria"/>
</dbReference>
<evidence type="ECO:0000256" key="1">
    <source>
        <dbReference type="ARBA" id="ARBA00022729"/>
    </source>
</evidence>
<proteinExistence type="predicted"/>
<protein>
    <submittedName>
        <fullName evidence="3">TRAP dicarboxylate transporter-DctP subunit</fullName>
    </submittedName>
</protein>
<sequence>MLKWIVSALLMVLAFALSAQAADIKMDCNAIYSASNFHSQGAQLFANKVAEYTSGSVQISVHPGGSLGFKGPELLKTVKDGTIPMSDILMGGVAGSDQVFGISSMPLLADNYAQARKLYDTARPYYDKACRKWNQKLLYAAPWPPSGLFTQTPLKTAADFEGLKTRTYDKNGAELLRAAGASPMSLPWGELYSALQTGLVDSVLTSAVSGKDGKFWETLKYFTKINYAFPLNMVVINNDYWDALTPKQQKEVLKAAAEVEAYQWEESSKSNDESLKILAEKGITISEPSKEIIDMLSSDAVLMLENTMKKSKKDFKAAINAYKK</sequence>
<name>L0RBD1_9BACT</name>
<organism evidence="3 4">
    <name type="scientific">Maridesulfovibrio hydrothermalis AM13 = DSM 14728</name>
    <dbReference type="NCBI Taxonomy" id="1121451"/>
    <lineage>
        <taxon>Bacteria</taxon>
        <taxon>Pseudomonadati</taxon>
        <taxon>Thermodesulfobacteriota</taxon>
        <taxon>Desulfovibrionia</taxon>
        <taxon>Desulfovibrionales</taxon>
        <taxon>Desulfovibrionaceae</taxon>
        <taxon>Maridesulfovibrio</taxon>
    </lineage>
</organism>
<reference evidence="3 4" key="1">
    <citation type="submission" date="2012-10" db="EMBL/GenBank/DDBJ databases">
        <authorList>
            <person name="Genoscope - CEA"/>
        </authorList>
    </citation>
    <scope>NUCLEOTIDE SEQUENCE [LARGE SCALE GENOMIC DNA]</scope>
    <source>
        <strain evidence="4">AM13 / DSM 14728</strain>
    </source>
</reference>
<evidence type="ECO:0000313" key="3">
    <source>
        <dbReference type="EMBL" id="CCO23527.1"/>
    </source>
</evidence>
<evidence type="ECO:0000313" key="4">
    <source>
        <dbReference type="Proteomes" id="UP000010808"/>
    </source>
</evidence>
<gene>
    <name evidence="3" type="ORF">DESAM_21246</name>
</gene>
<evidence type="ECO:0000256" key="2">
    <source>
        <dbReference type="SAM" id="SignalP"/>
    </source>
</evidence>